<dbReference type="SUPFAM" id="SSF55856">
    <property type="entry name" value="Cytochrome b5-like heme/steroid binding domain"/>
    <property type="match status" value="1"/>
</dbReference>
<dbReference type="EMBL" id="PNIN01000022">
    <property type="protein sequence ID" value="PMP72415.1"/>
    <property type="molecule type" value="Genomic_DNA"/>
</dbReference>
<evidence type="ECO:0000259" key="2">
    <source>
        <dbReference type="SMART" id="SM01117"/>
    </source>
</evidence>
<keyword evidence="1" id="KW-1133">Transmembrane helix</keyword>
<proteinExistence type="predicted"/>
<reference evidence="3 4" key="1">
    <citation type="submission" date="2018-01" db="EMBL/GenBank/DDBJ databases">
        <title>Metagenomic assembled genomes from two thermal pools in the Uzon Caldera, Kamchatka, Russia.</title>
        <authorList>
            <person name="Wilkins L."/>
            <person name="Ettinger C."/>
        </authorList>
    </citation>
    <scope>NUCLEOTIDE SEQUENCE [LARGE SCALE GENOMIC DNA]</scope>
    <source>
        <strain evidence="3">ZAV-05</strain>
    </source>
</reference>
<feature type="transmembrane region" description="Helical" evidence="1">
    <location>
        <begin position="97"/>
        <end position="119"/>
    </location>
</feature>
<gene>
    <name evidence="3" type="ORF">C0187_01565</name>
</gene>
<dbReference type="InterPro" id="IPR001199">
    <property type="entry name" value="Cyt_B5-like_heme/steroid-bd"/>
</dbReference>
<dbReference type="SMART" id="SM01117">
    <property type="entry name" value="Cyt-b5"/>
    <property type="match status" value="1"/>
</dbReference>
<dbReference type="InterPro" id="IPR036400">
    <property type="entry name" value="Cyt_B5-like_heme/steroid_sf"/>
</dbReference>
<comment type="caution">
    <text evidence="3">The sequence shown here is derived from an EMBL/GenBank/DDBJ whole genome shotgun (WGS) entry which is preliminary data.</text>
</comment>
<sequence length="224" mass="26204">MKREDVKEFNGENGKPAYIIFKGKVYDVTESRLWKNGKHMGRHKAGGDMTDFISMAPHDEKVLDKVKYVCDIEEDIPKEDPKEKWRNLYRRYHPHPIFIHFPMGVLYFGVFMLFLFLIFKISEFERTAYYALLFGGTSVFPAVITGLMSWYINYDRTLTEIFKNKIIYSSFLILLVINAVVARVLSGNQEEGNLWFYIYAISYLLAIPVMTFVAYNGGRITWPD</sequence>
<dbReference type="Pfam" id="PF09990">
    <property type="entry name" value="DUF2231"/>
    <property type="match status" value="1"/>
</dbReference>
<keyword evidence="1" id="KW-0812">Transmembrane</keyword>
<dbReference type="InterPro" id="IPR019251">
    <property type="entry name" value="DUF2231_TM"/>
</dbReference>
<dbReference type="Proteomes" id="UP000242881">
    <property type="component" value="Unassembled WGS sequence"/>
</dbReference>
<feature type="transmembrane region" description="Helical" evidence="1">
    <location>
        <begin position="131"/>
        <end position="154"/>
    </location>
</feature>
<keyword evidence="1" id="KW-0472">Membrane</keyword>
<evidence type="ECO:0000313" key="3">
    <source>
        <dbReference type="EMBL" id="PMP72415.1"/>
    </source>
</evidence>
<dbReference type="Gene3D" id="3.10.120.10">
    <property type="entry name" value="Cytochrome b5-like heme/steroid binding domain"/>
    <property type="match status" value="1"/>
</dbReference>
<feature type="domain" description="Cytochrome b5 heme-binding" evidence="2">
    <location>
        <begin position="1"/>
        <end position="73"/>
    </location>
</feature>
<accession>A0A2J6WPX7</accession>
<evidence type="ECO:0000313" key="4">
    <source>
        <dbReference type="Proteomes" id="UP000242881"/>
    </source>
</evidence>
<protein>
    <submittedName>
        <fullName evidence="3">Cytochrome b5</fullName>
    </submittedName>
</protein>
<dbReference type="AlphaFoldDB" id="A0A2J6WPX7"/>
<organism evidence="3 4">
    <name type="scientific">Calditerrivibrio nitroreducens</name>
    <dbReference type="NCBI Taxonomy" id="477976"/>
    <lineage>
        <taxon>Bacteria</taxon>
        <taxon>Pseudomonadati</taxon>
        <taxon>Deferribacterota</taxon>
        <taxon>Deferribacteres</taxon>
        <taxon>Deferribacterales</taxon>
        <taxon>Calditerrivibrionaceae</taxon>
    </lineage>
</organism>
<evidence type="ECO:0000256" key="1">
    <source>
        <dbReference type="SAM" id="Phobius"/>
    </source>
</evidence>
<feature type="transmembrane region" description="Helical" evidence="1">
    <location>
        <begin position="166"/>
        <end position="184"/>
    </location>
</feature>
<dbReference type="Pfam" id="PF00173">
    <property type="entry name" value="Cyt-b5"/>
    <property type="match status" value="1"/>
</dbReference>
<name>A0A2J6WPX7_9BACT</name>
<feature type="transmembrane region" description="Helical" evidence="1">
    <location>
        <begin position="196"/>
        <end position="215"/>
    </location>
</feature>